<evidence type="ECO:0000313" key="3">
    <source>
        <dbReference type="EMBL" id="SVC37932.1"/>
    </source>
</evidence>
<sequence>MKNIHDEVSRCIIQMLLKEPFFAHLLSGIVRNISKEIPTAAVGLRGTNINLFVNENFFLKELTTTSSRVAVIKHETLHLMFKHIFRMDIHNHDPMLFNYAADLVVNQFIGSWDLPDSAVTLATFPDLGLEPDQTVDWYYKKLAGLANEMRKQSRHFKFDQESGSSGGHAAEARKAADSIDESSSLDDAIKAAEKAADEAGKCAKSAVPGTSSDENSLEDAKDAADEAINKAQKKLEEEKSDMNKDDYDRSKQKLDDLKKQVNDLKPQGKPRLSSDWSNTSAPQSAGNL</sequence>
<dbReference type="PANTHER" id="PTHR38730">
    <property type="entry name" value="SLL7028 PROTEIN"/>
    <property type="match status" value="1"/>
</dbReference>
<accession>A0A382LS80</accession>
<feature type="region of interest" description="Disordered" evidence="1">
    <location>
        <begin position="199"/>
        <end position="288"/>
    </location>
</feature>
<evidence type="ECO:0000259" key="2">
    <source>
        <dbReference type="Pfam" id="PF13203"/>
    </source>
</evidence>
<reference evidence="3" key="1">
    <citation type="submission" date="2018-05" db="EMBL/GenBank/DDBJ databases">
        <authorList>
            <person name="Lanie J.A."/>
            <person name="Ng W.-L."/>
            <person name="Kazmierczak K.M."/>
            <person name="Andrzejewski T.M."/>
            <person name="Davidsen T.M."/>
            <person name="Wayne K.J."/>
            <person name="Tettelin H."/>
            <person name="Glass J.I."/>
            <person name="Rusch D."/>
            <person name="Podicherti R."/>
            <person name="Tsui H.-C.T."/>
            <person name="Winkler M.E."/>
        </authorList>
    </citation>
    <scope>NUCLEOTIDE SEQUENCE</scope>
</reference>
<feature type="compositionally biased region" description="Basic and acidic residues" evidence="1">
    <location>
        <begin position="218"/>
        <end position="262"/>
    </location>
</feature>
<dbReference type="Pfam" id="PF13203">
    <property type="entry name" value="DUF2201_N"/>
    <property type="match status" value="1"/>
</dbReference>
<protein>
    <recommendedName>
        <fullName evidence="2">Putative metallopeptidase domain-containing protein</fullName>
    </recommendedName>
</protein>
<proteinExistence type="predicted"/>
<dbReference type="EMBL" id="UINC01088046">
    <property type="protein sequence ID" value="SVC37932.1"/>
    <property type="molecule type" value="Genomic_DNA"/>
</dbReference>
<dbReference type="InterPro" id="IPR025154">
    <property type="entry name" value="Put_metallopeptidase_dom"/>
</dbReference>
<feature type="region of interest" description="Disordered" evidence="1">
    <location>
        <begin position="157"/>
        <end position="185"/>
    </location>
</feature>
<feature type="non-terminal residue" evidence="3">
    <location>
        <position position="288"/>
    </location>
</feature>
<feature type="domain" description="Putative metallopeptidase" evidence="2">
    <location>
        <begin position="10"/>
        <end position="235"/>
    </location>
</feature>
<organism evidence="3">
    <name type="scientific">marine metagenome</name>
    <dbReference type="NCBI Taxonomy" id="408172"/>
    <lineage>
        <taxon>unclassified sequences</taxon>
        <taxon>metagenomes</taxon>
        <taxon>ecological metagenomes</taxon>
    </lineage>
</organism>
<feature type="compositionally biased region" description="Polar residues" evidence="1">
    <location>
        <begin position="274"/>
        <end position="288"/>
    </location>
</feature>
<dbReference type="PANTHER" id="PTHR38730:SF1">
    <property type="entry name" value="SLL7028 PROTEIN"/>
    <property type="match status" value="1"/>
</dbReference>
<evidence type="ECO:0000256" key="1">
    <source>
        <dbReference type="SAM" id="MobiDB-lite"/>
    </source>
</evidence>
<dbReference type="AlphaFoldDB" id="A0A382LS80"/>
<gene>
    <name evidence="3" type="ORF">METZ01_LOCUS290786</name>
</gene>
<name>A0A382LS80_9ZZZZ</name>